<organism evidence="8 9">
    <name type="scientific">Synchytrium microbalum</name>
    <dbReference type="NCBI Taxonomy" id="1806994"/>
    <lineage>
        <taxon>Eukaryota</taxon>
        <taxon>Fungi</taxon>
        <taxon>Fungi incertae sedis</taxon>
        <taxon>Chytridiomycota</taxon>
        <taxon>Chytridiomycota incertae sedis</taxon>
        <taxon>Chytridiomycetes</taxon>
        <taxon>Synchytriales</taxon>
        <taxon>Synchytriaceae</taxon>
        <taxon>Synchytrium</taxon>
    </lineage>
</organism>
<evidence type="ECO:0000256" key="6">
    <source>
        <dbReference type="ARBA" id="ARBA00025751"/>
    </source>
</evidence>
<protein>
    <recommendedName>
        <fullName evidence="2">DNA-directed RNA polymerases I and III subunit RPAC2</fullName>
    </recommendedName>
</protein>
<evidence type="ECO:0000256" key="1">
    <source>
        <dbReference type="ARBA" id="ARBA00004123"/>
    </source>
</evidence>
<dbReference type="GO" id="GO:0055029">
    <property type="term" value="C:nuclear DNA-directed RNA polymerase complex"/>
    <property type="evidence" value="ECO:0007669"/>
    <property type="project" value="UniProtKB-ARBA"/>
</dbReference>
<dbReference type="Pfam" id="PF13656">
    <property type="entry name" value="RNA_pol_L_2"/>
    <property type="match status" value="1"/>
</dbReference>
<dbReference type="HAMAP" id="MF_00261">
    <property type="entry name" value="RNApol_arch_Rpo11"/>
    <property type="match status" value="1"/>
</dbReference>
<dbReference type="GO" id="GO:0005666">
    <property type="term" value="C:RNA polymerase III complex"/>
    <property type="evidence" value="ECO:0007669"/>
    <property type="project" value="TreeGrafter"/>
</dbReference>
<comment type="subcellular location">
    <subcellularLocation>
        <location evidence="1">Nucleus</location>
    </subcellularLocation>
</comment>
<dbReference type="OrthoDB" id="510325at2759"/>
<dbReference type="InterPro" id="IPR009025">
    <property type="entry name" value="RBP11-like_dimer"/>
</dbReference>
<dbReference type="PANTHER" id="PTHR13946:SF28">
    <property type="entry name" value="DNA-DIRECTED RNA POLYMERASES I AND III SUBUNIT RPAC2"/>
    <property type="match status" value="1"/>
</dbReference>
<dbReference type="GO" id="GO:0006362">
    <property type="term" value="P:transcription elongation by RNA polymerase I"/>
    <property type="evidence" value="ECO:0007669"/>
    <property type="project" value="TreeGrafter"/>
</dbReference>
<feature type="domain" description="DNA-directed RNA polymerase RBP11-like dimerisation" evidence="7">
    <location>
        <begin position="34"/>
        <end position="105"/>
    </location>
</feature>
<dbReference type="InterPro" id="IPR033898">
    <property type="entry name" value="RNAP_AC19"/>
</dbReference>
<dbReference type="CDD" id="cd07029">
    <property type="entry name" value="RNAP_I_III_AC19"/>
    <property type="match status" value="1"/>
</dbReference>
<proteinExistence type="inferred from homology"/>
<dbReference type="GO" id="GO:0006383">
    <property type="term" value="P:transcription by RNA polymerase III"/>
    <property type="evidence" value="ECO:0007669"/>
    <property type="project" value="TreeGrafter"/>
</dbReference>
<keyword evidence="9" id="KW-1185">Reference proteome</keyword>
<evidence type="ECO:0000313" key="8">
    <source>
        <dbReference type="EMBL" id="TPX38030.1"/>
    </source>
</evidence>
<dbReference type="GO" id="GO:0046983">
    <property type="term" value="F:protein dimerization activity"/>
    <property type="evidence" value="ECO:0007669"/>
    <property type="project" value="InterPro"/>
</dbReference>
<dbReference type="GO" id="GO:0005736">
    <property type="term" value="C:RNA polymerase I complex"/>
    <property type="evidence" value="ECO:0007669"/>
    <property type="project" value="TreeGrafter"/>
</dbReference>
<dbReference type="GO" id="GO:0003899">
    <property type="term" value="F:DNA-directed RNA polymerase activity"/>
    <property type="evidence" value="ECO:0007669"/>
    <property type="project" value="InterPro"/>
</dbReference>
<dbReference type="AlphaFoldDB" id="A0A507C8W7"/>
<reference evidence="8 9" key="1">
    <citation type="journal article" date="2019" name="Sci. Rep.">
        <title>Comparative genomics of chytrid fungi reveal insights into the obligate biotrophic and pathogenic lifestyle of Synchytrium endobioticum.</title>
        <authorList>
            <person name="van de Vossenberg B.T.L.H."/>
            <person name="Warris S."/>
            <person name="Nguyen H.D.T."/>
            <person name="van Gent-Pelzer M.P.E."/>
            <person name="Joly D.L."/>
            <person name="van de Geest H.C."/>
            <person name="Bonants P.J.M."/>
            <person name="Smith D.S."/>
            <person name="Levesque C.A."/>
            <person name="van der Lee T.A.J."/>
        </authorList>
    </citation>
    <scope>NUCLEOTIDE SEQUENCE [LARGE SCALE GENOMIC DNA]</scope>
    <source>
        <strain evidence="8 9">JEL517</strain>
    </source>
</reference>
<dbReference type="RefSeq" id="XP_031027745.1">
    <property type="nucleotide sequence ID" value="XM_031165955.1"/>
</dbReference>
<dbReference type="Proteomes" id="UP000319731">
    <property type="component" value="Unassembled WGS sequence"/>
</dbReference>
<dbReference type="PROSITE" id="PS01154">
    <property type="entry name" value="RNA_POL_L_13KD"/>
    <property type="match status" value="1"/>
</dbReference>
<name>A0A507C8W7_9FUNG</name>
<evidence type="ECO:0000313" key="9">
    <source>
        <dbReference type="Proteomes" id="UP000319731"/>
    </source>
</evidence>
<dbReference type="EMBL" id="QEAO01000001">
    <property type="protein sequence ID" value="TPX38030.1"/>
    <property type="molecule type" value="Genomic_DNA"/>
</dbReference>
<comment type="caution">
    <text evidence="8">The sequence shown here is derived from an EMBL/GenBank/DDBJ whole genome shotgun (WGS) entry which is preliminary data.</text>
</comment>
<evidence type="ECO:0000259" key="7">
    <source>
        <dbReference type="Pfam" id="PF13656"/>
    </source>
</evidence>
<keyword evidence="4" id="KW-0804">Transcription</keyword>
<evidence type="ECO:0000256" key="4">
    <source>
        <dbReference type="ARBA" id="ARBA00023163"/>
    </source>
</evidence>
<dbReference type="PANTHER" id="PTHR13946">
    <property type="entry name" value="DNA-DIRECTED RNA POLYMERASE I,II,III"/>
    <property type="match status" value="1"/>
</dbReference>
<comment type="similarity">
    <text evidence="6">Belongs to the archaeal Rpo11/eukaryotic RPB11/RPC19 RNA polymerase subunit family.</text>
</comment>
<dbReference type="Gene3D" id="3.30.1360.10">
    <property type="entry name" value="RNA polymerase, RBP11-like subunit"/>
    <property type="match status" value="1"/>
</dbReference>
<keyword evidence="5" id="KW-0539">Nucleus</keyword>
<evidence type="ECO:0000256" key="2">
    <source>
        <dbReference type="ARBA" id="ARBA00022079"/>
    </source>
</evidence>
<evidence type="ECO:0000256" key="3">
    <source>
        <dbReference type="ARBA" id="ARBA00022478"/>
    </source>
</evidence>
<keyword evidence="3 8" id="KW-0240">DNA-directed RNA polymerase</keyword>
<dbReference type="InterPro" id="IPR036603">
    <property type="entry name" value="RBP11-like"/>
</dbReference>
<dbReference type="InterPro" id="IPR022905">
    <property type="entry name" value="Rpo11-like"/>
</dbReference>
<accession>A0A507C8W7</accession>
<dbReference type="GO" id="GO:0003677">
    <property type="term" value="F:DNA binding"/>
    <property type="evidence" value="ECO:0007669"/>
    <property type="project" value="InterPro"/>
</dbReference>
<dbReference type="STRING" id="1806994.A0A507C8W7"/>
<dbReference type="FunFam" id="3.30.1360.10:FF:000006">
    <property type="entry name" value="DNA-directed RNA polymerases I and III subunit RPAC2"/>
    <property type="match status" value="1"/>
</dbReference>
<dbReference type="SUPFAM" id="SSF55257">
    <property type="entry name" value="RBP11-like subunits of RNA polymerase"/>
    <property type="match status" value="1"/>
</dbReference>
<evidence type="ECO:0000256" key="5">
    <source>
        <dbReference type="ARBA" id="ARBA00023242"/>
    </source>
</evidence>
<dbReference type="GeneID" id="42001252"/>
<gene>
    <name evidence="8" type="primary">SMI25</name>
    <name evidence="8" type="ORF">SmJEL517_g00025</name>
</gene>
<sequence>MAMIEPDFGLGGNLPPLDSPKISILTQDHDGSIATFVIMQEEHTLGNALRHIILKNPAVEFCAYTLPHPSEAKIHVRIQTDGSCTAMQALDKGLQDLIAVTTHVKTVFEQRSEEKYEGY</sequence>
<dbReference type="InterPro" id="IPR008193">
    <property type="entry name" value="RNA_pol_Rpb11_13-16kDa_CS"/>
</dbReference>